<evidence type="ECO:0000256" key="3">
    <source>
        <dbReference type="ARBA" id="ARBA00008636"/>
    </source>
</evidence>
<evidence type="ECO:0000256" key="11">
    <source>
        <dbReference type="ARBA" id="ARBA00049406"/>
    </source>
</evidence>
<keyword evidence="6" id="KW-0004">4Fe-4S</keyword>
<dbReference type="InterPro" id="IPR051318">
    <property type="entry name" value="Fe-S_L-Ser"/>
</dbReference>
<evidence type="ECO:0000256" key="5">
    <source>
        <dbReference type="ARBA" id="ARBA00022432"/>
    </source>
</evidence>
<dbReference type="InterPro" id="IPR029009">
    <property type="entry name" value="ASB_dom_sf"/>
</dbReference>
<comment type="caution">
    <text evidence="13">The sequence shown here is derived from an EMBL/GenBank/DDBJ whole genome shotgun (WGS) entry which is preliminary data.</text>
</comment>
<evidence type="ECO:0000256" key="10">
    <source>
        <dbReference type="ARBA" id="ARBA00023239"/>
    </source>
</evidence>
<evidence type="ECO:0000256" key="7">
    <source>
        <dbReference type="ARBA" id="ARBA00022723"/>
    </source>
</evidence>
<evidence type="ECO:0000256" key="4">
    <source>
        <dbReference type="ARBA" id="ARBA00012093"/>
    </source>
</evidence>
<dbReference type="AlphaFoldDB" id="A0AA37SKY7"/>
<dbReference type="SUPFAM" id="SSF143548">
    <property type="entry name" value="Serine metabolism enzymes domain"/>
    <property type="match status" value="1"/>
</dbReference>
<dbReference type="Pfam" id="PF03313">
    <property type="entry name" value="SDH_alpha"/>
    <property type="match status" value="1"/>
</dbReference>
<dbReference type="GO" id="GO:0046872">
    <property type="term" value="F:metal ion binding"/>
    <property type="evidence" value="ECO:0007669"/>
    <property type="project" value="UniProtKB-KW"/>
</dbReference>
<protein>
    <recommendedName>
        <fullName evidence="4">L-serine ammonia-lyase</fullName>
        <ecNumber evidence="4">4.3.1.17</ecNumber>
    </recommendedName>
</protein>
<dbReference type="PANTHER" id="PTHR30182">
    <property type="entry name" value="L-SERINE DEHYDRATASE"/>
    <property type="match status" value="1"/>
</dbReference>
<reference evidence="13" key="1">
    <citation type="journal article" date="2014" name="Int. J. Syst. Evol. Microbiol.">
        <title>Complete genome sequence of Corynebacterium casei LMG S-19264T (=DSM 44701T), isolated from a smear-ripened cheese.</title>
        <authorList>
            <consortium name="US DOE Joint Genome Institute (JGI-PGF)"/>
            <person name="Walter F."/>
            <person name="Albersmeier A."/>
            <person name="Kalinowski J."/>
            <person name="Ruckert C."/>
        </authorList>
    </citation>
    <scope>NUCLEOTIDE SEQUENCE</scope>
    <source>
        <strain evidence="13">NBRC 108769</strain>
    </source>
</reference>
<proteinExistence type="inferred from homology"/>
<dbReference type="GO" id="GO:0006094">
    <property type="term" value="P:gluconeogenesis"/>
    <property type="evidence" value="ECO:0007669"/>
    <property type="project" value="UniProtKB-KW"/>
</dbReference>
<keyword evidence="5" id="KW-0312">Gluconeogenesis</keyword>
<name>A0AA37SKY7_9BACT</name>
<evidence type="ECO:0000313" key="13">
    <source>
        <dbReference type="EMBL" id="GLR15424.1"/>
    </source>
</evidence>
<evidence type="ECO:0000256" key="6">
    <source>
        <dbReference type="ARBA" id="ARBA00022485"/>
    </source>
</evidence>
<dbReference type="EMBL" id="BSOH01000001">
    <property type="protein sequence ID" value="GLR15424.1"/>
    <property type="molecule type" value="Genomic_DNA"/>
</dbReference>
<keyword evidence="8" id="KW-0408">Iron</keyword>
<dbReference type="GO" id="GO:0051539">
    <property type="term" value="F:4 iron, 4 sulfur cluster binding"/>
    <property type="evidence" value="ECO:0007669"/>
    <property type="project" value="UniProtKB-KW"/>
</dbReference>
<dbReference type="GO" id="GO:0003941">
    <property type="term" value="F:L-serine ammonia-lyase activity"/>
    <property type="evidence" value="ECO:0007669"/>
    <property type="project" value="UniProtKB-EC"/>
</dbReference>
<keyword evidence="10" id="KW-0456">Lyase</keyword>
<evidence type="ECO:0000256" key="2">
    <source>
        <dbReference type="ARBA" id="ARBA00004742"/>
    </source>
</evidence>
<feature type="domain" description="Serine dehydratase-like alpha subunit" evidence="12">
    <location>
        <begin position="245"/>
        <end position="503"/>
    </location>
</feature>
<sequence length="519" mass="55448">MKILPSIFNDVIGPIMRGPSSSHTAASWRAGKMAIQILNDELTQALIEFDKDGAWVTNYKDQGTVLGMDGGLLEIDMADDRMKRTDEIAEQRGIIIDYKISTFPNTHANSMQITLTGKKGGKVKILAASLGGGSFELQEVDGFPVNMKGDYHELFMWSNQDISKEINDILPDHTTLSINEKSGKYLYIYESFKSFDHVLIQHIDSLSEVEKVANVKPIMPITAGRQSNPPFSTIESLVEYSKNSNLSLGELGLMYEQHRSGLSEQELKDKMQNIIELIEGSIAIGLRGTSHEDRILPQQSHLIEKAEKSKKILQNSIINSIVKNVAAIMEAKSALEVIVANPTAGSCGTVGAAMKAVADDIGATMEDKIMAYYAAGLVGAYFAMGPGFSAEEHGCQVECGASAGMAAAGIVDFFGGTAEQALGAGSMAIQNMIGLVCDPIADRVEAPCLGKNTSAAVNALSSATMAVAGFAHLIPLDQVLETVVRVSADMPTCVKCTGLGGLAITPAAIALKEKLNQAK</sequence>
<dbReference type="InterPro" id="IPR005130">
    <property type="entry name" value="Ser_deHydtase-like_asu"/>
</dbReference>
<dbReference type="EC" id="4.3.1.17" evidence="4"/>
<keyword evidence="9" id="KW-0411">Iron-sulfur</keyword>
<dbReference type="PANTHER" id="PTHR30182:SF1">
    <property type="entry name" value="L-SERINE DEHYDRATASE 1"/>
    <property type="match status" value="1"/>
</dbReference>
<gene>
    <name evidence="13" type="ORF">GCM10007940_00390</name>
</gene>
<dbReference type="RefSeq" id="WP_235292317.1">
    <property type="nucleotide sequence ID" value="NZ_BSOH01000001.1"/>
</dbReference>
<comment type="catalytic activity">
    <reaction evidence="11">
        <text>L-serine = pyruvate + NH4(+)</text>
        <dbReference type="Rhea" id="RHEA:19169"/>
        <dbReference type="ChEBI" id="CHEBI:15361"/>
        <dbReference type="ChEBI" id="CHEBI:28938"/>
        <dbReference type="ChEBI" id="CHEBI:33384"/>
        <dbReference type="EC" id="4.3.1.17"/>
    </reaction>
</comment>
<keyword evidence="14" id="KW-1185">Reference proteome</keyword>
<organism evidence="13 14">
    <name type="scientific">Portibacter lacus</name>
    <dbReference type="NCBI Taxonomy" id="1099794"/>
    <lineage>
        <taxon>Bacteria</taxon>
        <taxon>Pseudomonadati</taxon>
        <taxon>Bacteroidota</taxon>
        <taxon>Saprospiria</taxon>
        <taxon>Saprospirales</taxon>
        <taxon>Haliscomenobacteraceae</taxon>
        <taxon>Portibacter</taxon>
    </lineage>
</organism>
<evidence type="ECO:0000256" key="1">
    <source>
        <dbReference type="ARBA" id="ARBA00001966"/>
    </source>
</evidence>
<accession>A0AA37SKY7</accession>
<reference evidence="13" key="2">
    <citation type="submission" date="2023-01" db="EMBL/GenBank/DDBJ databases">
        <title>Draft genome sequence of Portibacter lacus strain NBRC 108769.</title>
        <authorList>
            <person name="Sun Q."/>
            <person name="Mori K."/>
        </authorList>
    </citation>
    <scope>NUCLEOTIDE SEQUENCE</scope>
    <source>
        <strain evidence="13">NBRC 108769</strain>
    </source>
</reference>
<keyword evidence="7" id="KW-0479">Metal-binding</keyword>
<comment type="cofactor">
    <cofactor evidence="1">
        <name>[4Fe-4S] cluster</name>
        <dbReference type="ChEBI" id="CHEBI:49883"/>
    </cofactor>
</comment>
<evidence type="ECO:0000256" key="8">
    <source>
        <dbReference type="ARBA" id="ARBA00023004"/>
    </source>
</evidence>
<evidence type="ECO:0000313" key="14">
    <source>
        <dbReference type="Proteomes" id="UP001156666"/>
    </source>
</evidence>
<comment type="similarity">
    <text evidence="3">Belongs to the iron-sulfur dependent L-serine dehydratase family.</text>
</comment>
<evidence type="ECO:0000256" key="9">
    <source>
        <dbReference type="ARBA" id="ARBA00023014"/>
    </source>
</evidence>
<dbReference type="Proteomes" id="UP001156666">
    <property type="component" value="Unassembled WGS sequence"/>
</dbReference>
<evidence type="ECO:0000259" key="12">
    <source>
        <dbReference type="Pfam" id="PF03313"/>
    </source>
</evidence>
<dbReference type="Gene3D" id="3.30.1330.90">
    <property type="entry name" value="D-3-phosphoglycerate dehydrogenase, domain 3"/>
    <property type="match status" value="1"/>
</dbReference>
<comment type="pathway">
    <text evidence="2">Carbohydrate biosynthesis; gluconeogenesis.</text>
</comment>